<gene>
    <name evidence="2" type="ORF">E5139_14410</name>
</gene>
<dbReference type="EMBL" id="CP039375">
    <property type="protein sequence ID" value="QCD66776.1"/>
    <property type="molecule type" value="Genomic_DNA"/>
</dbReference>
<evidence type="ECO:0000313" key="3">
    <source>
        <dbReference type="Proteomes" id="UP000297053"/>
    </source>
</evidence>
<evidence type="ECO:0008006" key="4">
    <source>
        <dbReference type="Google" id="ProtNLM"/>
    </source>
</evidence>
<sequence length="194" mass="21869">MDRRKFVAQICTGSVLISGCISTNNTPSMRDNTPIKDTDRGTNADNNGTPNCSEVDRFERVDNVVYSEHNGLQIQSNRDSVSLGDDIAISLVNISNSEKGTGHNGKYTIEKKIGSEWHPIYESKEQILWTSVEKIHKPGSGFTWEFNLSREGMKHSMDGLTLCQNIIKGTYRFIYFGINEERRVQAIAEEFTVE</sequence>
<evidence type="ECO:0000313" key="2">
    <source>
        <dbReference type="EMBL" id="QCD66776.1"/>
    </source>
</evidence>
<accession>A0A4D6KPG3</accession>
<dbReference type="AlphaFoldDB" id="A0A4D6KPG3"/>
<evidence type="ECO:0000256" key="1">
    <source>
        <dbReference type="SAM" id="MobiDB-lite"/>
    </source>
</evidence>
<organism evidence="2 3">
    <name type="scientific">Halomicrobium mukohataei</name>
    <dbReference type="NCBI Taxonomy" id="57705"/>
    <lineage>
        <taxon>Archaea</taxon>
        <taxon>Methanobacteriati</taxon>
        <taxon>Methanobacteriota</taxon>
        <taxon>Stenosarchaea group</taxon>
        <taxon>Halobacteria</taxon>
        <taxon>Halobacteriales</taxon>
        <taxon>Haloarculaceae</taxon>
        <taxon>Halomicrobium</taxon>
    </lineage>
</organism>
<dbReference type="RefSeq" id="WP_126967098.1">
    <property type="nucleotide sequence ID" value="NZ_CP039375.1"/>
</dbReference>
<proteinExistence type="predicted"/>
<feature type="compositionally biased region" description="Basic and acidic residues" evidence="1">
    <location>
        <begin position="33"/>
        <end position="42"/>
    </location>
</feature>
<feature type="region of interest" description="Disordered" evidence="1">
    <location>
        <begin position="26"/>
        <end position="50"/>
    </location>
</feature>
<name>A0A4D6KPG3_9EURY</name>
<reference evidence="2 3" key="2">
    <citation type="submission" date="2019-04" db="EMBL/GenBank/DDBJ databases">
        <authorList>
            <person name="Yang S."/>
            <person name="Wei W."/>
        </authorList>
    </citation>
    <scope>NUCLEOTIDE SEQUENCE [LARGE SCALE GENOMIC DNA]</scope>
    <source>
        <strain evidence="3">ZP60</strain>
    </source>
</reference>
<dbReference type="PROSITE" id="PS51257">
    <property type="entry name" value="PROKAR_LIPOPROTEIN"/>
    <property type="match status" value="1"/>
</dbReference>
<dbReference type="GeneID" id="42180156"/>
<dbReference type="KEGG" id="halz:E5139_14410"/>
<reference evidence="2 3" key="1">
    <citation type="submission" date="2019-04" db="EMBL/GenBank/DDBJ databases">
        <title>Complete genome sequence of Arthrobacter sp. ZXY-2 associated with effective atrazine degradation and salt adaptation.</title>
        <authorList>
            <person name="Zhao X."/>
        </authorList>
    </citation>
    <scope>NUCLEOTIDE SEQUENCE [LARGE SCALE GENOMIC DNA]</scope>
    <source>
        <strain evidence="3">ZP60</strain>
    </source>
</reference>
<protein>
    <recommendedName>
        <fullName evidence="4">Lipoprotein</fullName>
    </recommendedName>
</protein>
<dbReference type="Proteomes" id="UP000297053">
    <property type="component" value="Chromosome"/>
</dbReference>